<protein>
    <recommendedName>
        <fullName evidence="2">UDP-glucose 4-epimerase</fullName>
    </recommendedName>
</protein>
<dbReference type="AlphaFoldDB" id="A0A0P9FA22"/>
<gene>
    <name evidence="4" type="ORF">SE17_33055</name>
</gene>
<evidence type="ECO:0000259" key="3">
    <source>
        <dbReference type="Pfam" id="PF16363"/>
    </source>
</evidence>
<name>A0A0P9FA22_9CHLR</name>
<feature type="non-terminal residue" evidence="4">
    <location>
        <position position="1"/>
    </location>
</feature>
<dbReference type="Gene3D" id="3.90.25.10">
    <property type="entry name" value="UDP-galactose 4-epimerase, domain 1"/>
    <property type="match status" value="2"/>
</dbReference>
<organism evidence="4 5">
    <name type="scientific">Kouleothrix aurantiaca</name>
    <dbReference type="NCBI Taxonomy" id="186479"/>
    <lineage>
        <taxon>Bacteria</taxon>
        <taxon>Bacillati</taxon>
        <taxon>Chloroflexota</taxon>
        <taxon>Chloroflexia</taxon>
        <taxon>Chloroflexales</taxon>
        <taxon>Roseiflexineae</taxon>
        <taxon>Roseiflexaceae</taxon>
        <taxon>Kouleothrix</taxon>
    </lineage>
</organism>
<evidence type="ECO:0000256" key="1">
    <source>
        <dbReference type="ARBA" id="ARBA00007637"/>
    </source>
</evidence>
<keyword evidence="5" id="KW-1185">Reference proteome</keyword>
<accession>A0A0P9FA22</accession>
<evidence type="ECO:0000313" key="5">
    <source>
        <dbReference type="Proteomes" id="UP000050509"/>
    </source>
</evidence>
<dbReference type="PANTHER" id="PTHR43725">
    <property type="entry name" value="UDP-GLUCOSE 4-EPIMERASE"/>
    <property type="match status" value="1"/>
</dbReference>
<sequence length="132" mass="14719">AMGKRANVKIFGTDYDTPDGTCIRDYVHISDLGRAHVLALEPLSERSRNFNLANGDGFTVREVIAAARKVTGHAIPAMEEPRRAGDPPVMIGDSRRAREELGWAPRYPNIESIIQSAWDWHTRFPQGYATAK</sequence>
<comment type="caution">
    <text evidence="4">The sequence shown here is derived from an EMBL/GenBank/DDBJ whole genome shotgun (WGS) entry which is preliminary data.</text>
</comment>
<proteinExistence type="inferred from homology"/>
<dbReference type="EMBL" id="LJCR01002019">
    <property type="protein sequence ID" value="KPV49370.1"/>
    <property type="molecule type" value="Genomic_DNA"/>
</dbReference>
<dbReference type="SUPFAM" id="SSF51735">
    <property type="entry name" value="NAD(P)-binding Rossmann-fold domains"/>
    <property type="match status" value="1"/>
</dbReference>
<dbReference type="InterPro" id="IPR016040">
    <property type="entry name" value="NAD(P)-bd_dom"/>
</dbReference>
<feature type="domain" description="NAD(P)-binding" evidence="3">
    <location>
        <begin position="19"/>
        <end position="108"/>
    </location>
</feature>
<dbReference type="Pfam" id="PF16363">
    <property type="entry name" value="GDP_Man_Dehyd"/>
    <property type="match status" value="1"/>
</dbReference>
<dbReference type="PANTHER" id="PTHR43725:SF53">
    <property type="entry name" value="UDP-ARABINOSE 4-EPIMERASE 1"/>
    <property type="match status" value="1"/>
</dbReference>
<comment type="similarity">
    <text evidence="1">Belongs to the NAD(P)-dependent epimerase/dehydratase family.</text>
</comment>
<dbReference type="PATRIC" id="fig|186479.3.peg.3746"/>
<evidence type="ECO:0000256" key="2">
    <source>
        <dbReference type="ARBA" id="ARBA00018569"/>
    </source>
</evidence>
<reference evidence="4 5" key="1">
    <citation type="submission" date="2015-09" db="EMBL/GenBank/DDBJ databases">
        <title>Draft genome sequence of Kouleothrix aurantiaca JCM 19913.</title>
        <authorList>
            <person name="Hemp J."/>
        </authorList>
    </citation>
    <scope>NUCLEOTIDE SEQUENCE [LARGE SCALE GENOMIC DNA]</scope>
    <source>
        <strain evidence="4 5">COM-B</strain>
    </source>
</reference>
<dbReference type="InterPro" id="IPR036291">
    <property type="entry name" value="NAD(P)-bd_dom_sf"/>
</dbReference>
<dbReference type="Proteomes" id="UP000050509">
    <property type="component" value="Unassembled WGS sequence"/>
</dbReference>
<evidence type="ECO:0000313" key="4">
    <source>
        <dbReference type="EMBL" id="KPV49370.1"/>
    </source>
</evidence>